<reference evidence="1 2" key="1">
    <citation type="submission" date="2021-12" db="EMBL/GenBank/DDBJ databases">
        <title>Discovery of the Pendulisporaceae a myxobacterial family with distinct sporulation behavior and unique specialized metabolism.</title>
        <authorList>
            <person name="Garcia R."/>
            <person name="Popoff A."/>
            <person name="Bader C.D."/>
            <person name="Loehr J."/>
            <person name="Walesch S."/>
            <person name="Walt C."/>
            <person name="Boldt J."/>
            <person name="Bunk B."/>
            <person name="Haeckl F.J.F.P.J."/>
            <person name="Gunesch A.P."/>
            <person name="Birkelbach J."/>
            <person name="Nuebel U."/>
            <person name="Pietschmann T."/>
            <person name="Bach T."/>
            <person name="Mueller R."/>
        </authorList>
    </citation>
    <scope>NUCLEOTIDE SEQUENCE [LARGE SCALE GENOMIC DNA]</scope>
    <source>
        <strain evidence="1 2">MSr12523</strain>
    </source>
</reference>
<sequence>MKVIQQRIVHGVVSSSHASLGCGDHRFVVLLATEKGGEGLFGEVLLLLRAMDSRYKFVEVNSHSATPRAAGSKLDDVHEARRGAFRHARRGQWTS</sequence>
<keyword evidence="2" id="KW-1185">Reference proteome</keyword>
<organism evidence="1 2">
    <name type="scientific">Pendulispora brunnea</name>
    <dbReference type="NCBI Taxonomy" id="2905690"/>
    <lineage>
        <taxon>Bacteria</taxon>
        <taxon>Pseudomonadati</taxon>
        <taxon>Myxococcota</taxon>
        <taxon>Myxococcia</taxon>
        <taxon>Myxococcales</taxon>
        <taxon>Sorangiineae</taxon>
        <taxon>Pendulisporaceae</taxon>
        <taxon>Pendulispora</taxon>
    </lineage>
</organism>
<dbReference type="Proteomes" id="UP001379533">
    <property type="component" value="Chromosome"/>
</dbReference>
<dbReference type="PROSITE" id="PS51257">
    <property type="entry name" value="PROKAR_LIPOPROTEIN"/>
    <property type="match status" value="1"/>
</dbReference>
<dbReference type="RefSeq" id="WP_394847473.1">
    <property type="nucleotide sequence ID" value="NZ_CP089982.1"/>
</dbReference>
<evidence type="ECO:0000313" key="2">
    <source>
        <dbReference type="Proteomes" id="UP001379533"/>
    </source>
</evidence>
<dbReference type="EMBL" id="CP089982">
    <property type="protein sequence ID" value="WXA96859.1"/>
    <property type="molecule type" value="Genomic_DNA"/>
</dbReference>
<gene>
    <name evidence="1" type="ORF">LZC95_08415</name>
</gene>
<name>A0ABZ2KFM1_9BACT</name>
<proteinExistence type="predicted"/>
<accession>A0ABZ2KFM1</accession>
<evidence type="ECO:0000313" key="1">
    <source>
        <dbReference type="EMBL" id="WXA96859.1"/>
    </source>
</evidence>
<protein>
    <submittedName>
        <fullName evidence="1">Uncharacterized protein</fullName>
    </submittedName>
</protein>